<organism evidence="1 2">
    <name type="scientific">Orenia marismortui</name>
    <dbReference type="NCBI Taxonomy" id="46469"/>
    <lineage>
        <taxon>Bacteria</taxon>
        <taxon>Bacillati</taxon>
        <taxon>Bacillota</taxon>
        <taxon>Clostridia</taxon>
        <taxon>Halanaerobiales</taxon>
        <taxon>Halobacteroidaceae</taxon>
        <taxon>Orenia</taxon>
    </lineage>
</organism>
<proteinExistence type="predicted"/>
<dbReference type="SUPFAM" id="SSF158430">
    <property type="entry name" value="Bacillus cereus metalloprotein-like"/>
    <property type="match status" value="2"/>
</dbReference>
<reference evidence="1 2" key="1">
    <citation type="submission" date="2019-03" db="EMBL/GenBank/DDBJ databases">
        <title>Subsurface microbial communities from deep shales in Ohio and West Virginia, USA.</title>
        <authorList>
            <person name="Wrighton K."/>
        </authorList>
    </citation>
    <scope>NUCLEOTIDE SEQUENCE [LARGE SCALE GENOMIC DNA]</scope>
    <source>
        <strain evidence="1 2">MSL 6dP</strain>
    </source>
</reference>
<comment type="caution">
    <text evidence="1">The sequence shown here is derived from an EMBL/GenBank/DDBJ whole genome shotgun (WGS) entry which is preliminary data.</text>
</comment>
<dbReference type="InterPro" id="IPR021328">
    <property type="entry name" value="CotB-like"/>
</dbReference>
<dbReference type="EMBL" id="SOEG01000033">
    <property type="protein sequence ID" value="TDX48032.1"/>
    <property type="molecule type" value="Genomic_DNA"/>
</dbReference>
<dbReference type="Proteomes" id="UP000295832">
    <property type="component" value="Unassembled WGS sequence"/>
</dbReference>
<sequence length="261" mass="31138">MNQEIFLERLNLIFWLNVFKEHTLFIKRGLLCEQKDSIKRVEEFYQRFSYLESEAQHNQINPFIGENSDLLEESIIASRELLSFKRELLAKIINCNPVFNLYPLILDHMSREAEEFLSLTTIYYENDFSFEQIVLAEESFWLRGMQDHLSFICHLLDPSERILISQVKELNQKFENLYHQSLDLKSMLQANPQDFPTVLRFTNLVIKETSNLYKFKERLRQLLAECKALSITLPSFAEHTAKEAEHFIKTIKQIKNYFRVR</sequence>
<evidence type="ECO:0000313" key="1">
    <source>
        <dbReference type="EMBL" id="TDX48032.1"/>
    </source>
</evidence>
<protein>
    <recommendedName>
        <fullName evidence="3">DUF2935 family protein</fullName>
    </recommendedName>
</protein>
<dbReference type="RefSeq" id="WP_134118404.1">
    <property type="nucleotide sequence ID" value="NZ_SOEG01000033.1"/>
</dbReference>
<dbReference type="Pfam" id="PF11155">
    <property type="entry name" value="DUF2935"/>
    <property type="match status" value="2"/>
</dbReference>
<dbReference type="AlphaFoldDB" id="A0A4R8GQI2"/>
<evidence type="ECO:0008006" key="3">
    <source>
        <dbReference type="Google" id="ProtNLM"/>
    </source>
</evidence>
<evidence type="ECO:0000313" key="2">
    <source>
        <dbReference type="Proteomes" id="UP000295832"/>
    </source>
</evidence>
<gene>
    <name evidence="1" type="ORF">C7959_13318</name>
</gene>
<keyword evidence="2" id="KW-1185">Reference proteome</keyword>
<accession>A0A4R8GQI2</accession>
<dbReference type="STRING" id="926561.GCA_000379025_00211"/>
<name>A0A4R8GQI2_9FIRM</name>
<dbReference type="Gene3D" id="1.20.1260.120">
    <property type="entry name" value="Protein of unknown function DUF2935"/>
    <property type="match status" value="1"/>
</dbReference>